<keyword evidence="4" id="KW-1185">Reference proteome</keyword>
<evidence type="ECO:0000313" key="3">
    <source>
        <dbReference type="EMBL" id="MBD7949343.1"/>
    </source>
</evidence>
<evidence type="ECO:0000259" key="2">
    <source>
        <dbReference type="Pfam" id="PF02557"/>
    </source>
</evidence>
<organism evidence="3 4">
    <name type="scientific">Oerskovia rustica</name>
    <dbReference type="NCBI Taxonomy" id="2762237"/>
    <lineage>
        <taxon>Bacteria</taxon>
        <taxon>Bacillati</taxon>
        <taxon>Actinomycetota</taxon>
        <taxon>Actinomycetes</taxon>
        <taxon>Micrococcales</taxon>
        <taxon>Cellulomonadaceae</taxon>
        <taxon>Oerskovia</taxon>
    </lineage>
</organism>
<proteinExistence type="predicted"/>
<dbReference type="InterPro" id="IPR009045">
    <property type="entry name" value="Zn_M74/Hedgehog-like"/>
</dbReference>
<name>A0ABR8RNK5_9CELL</name>
<dbReference type="PANTHER" id="PTHR34385">
    <property type="entry name" value="D-ALANYL-D-ALANINE CARBOXYPEPTIDASE"/>
    <property type="match status" value="1"/>
</dbReference>
<dbReference type="SUPFAM" id="SSF55166">
    <property type="entry name" value="Hedgehog/DD-peptidase"/>
    <property type="match status" value="1"/>
</dbReference>
<comment type="caution">
    <text evidence="3">The sequence shown here is derived from an EMBL/GenBank/DDBJ whole genome shotgun (WGS) entry which is preliminary data.</text>
</comment>
<feature type="compositionally biased region" description="Pro residues" evidence="1">
    <location>
        <begin position="513"/>
        <end position="562"/>
    </location>
</feature>
<dbReference type="EMBL" id="JACSQQ010000003">
    <property type="protein sequence ID" value="MBD7949343.1"/>
    <property type="molecule type" value="Genomic_DNA"/>
</dbReference>
<dbReference type="Gene3D" id="3.30.1380.10">
    <property type="match status" value="1"/>
</dbReference>
<reference evidence="3 4" key="1">
    <citation type="submission" date="2020-08" db="EMBL/GenBank/DDBJ databases">
        <title>A Genomic Blueprint of the Chicken Gut Microbiome.</title>
        <authorList>
            <person name="Gilroy R."/>
            <person name="Ravi A."/>
            <person name="Getino M."/>
            <person name="Pursley I."/>
            <person name="Horton D.L."/>
            <person name="Alikhan N.-F."/>
            <person name="Baker D."/>
            <person name="Gharbi K."/>
            <person name="Hall N."/>
            <person name="Watson M."/>
            <person name="Adriaenssens E.M."/>
            <person name="Foster-Nyarko E."/>
            <person name="Jarju S."/>
            <person name="Secka A."/>
            <person name="Antonio M."/>
            <person name="Oren A."/>
            <person name="Chaudhuri R."/>
            <person name="La Ragione R.M."/>
            <person name="Hildebrand F."/>
            <person name="Pallen M.J."/>
        </authorList>
    </citation>
    <scope>NUCLEOTIDE SEQUENCE [LARGE SCALE GENOMIC DNA]</scope>
    <source>
        <strain evidence="3 4">Sa4CUA1</strain>
    </source>
</reference>
<evidence type="ECO:0000313" key="4">
    <source>
        <dbReference type="Proteomes" id="UP000641803"/>
    </source>
</evidence>
<keyword evidence="3" id="KW-0121">Carboxypeptidase</keyword>
<gene>
    <name evidence="3" type="ORF">H9652_02825</name>
</gene>
<evidence type="ECO:0000256" key="1">
    <source>
        <dbReference type="SAM" id="MobiDB-lite"/>
    </source>
</evidence>
<feature type="domain" description="D-alanyl-D-alanine carboxypeptidase-like core" evidence="2">
    <location>
        <begin position="387"/>
        <end position="495"/>
    </location>
</feature>
<feature type="compositionally biased region" description="Low complexity" evidence="1">
    <location>
        <begin position="1"/>
        <end position="12"/>
    </location>
</feature>
<dbReference type="Pfam" id="PF02557">
    <property type="entry name" value="VanY"/>
    <property type="match status" value="1"/>
</dbReference>
<dbReference type="Proteomes" id="UP000641803">
    <property type="component" value="Unassembled WGS sequence"/>
</dbReference>
<protein>
    <submittedName>
        <fullName evidence="3">D-alanyl-D-alanine carboxypeptidase family protein</fullName>
    </submittedName>
</protein>
<dbReference type="RefSeq" id="WP_191794567.1">
    <property type="nucleotide sequence ID" value="NZ_JACSQQ010000003.1"/>
</dbReference>
<keyword evidence="3" id="KW-0645">Protease</keyword>
<dbReference type="PRINTS" id="PR01217">
    <property type="entry name" value="PRICHEXTENSN"/>
</dbReference>
<sequence length="592" mass="59082">MPAADAAPVALDEAIEPVRPPTGPGHHVDARHVRRPARAVPMILSSTLVLGSVMTVGFVGSSITHRESWSVQYAAEEPVAGAAFGVQPPAYEPPSEDVQLDRVVKMLDRSDEVIGADAAVSETVLQARSELGMLLATYQAQQAAAGGGQRGSVDAPGPVAPGALPGEGLATPPAAPDPLTPTTPDAPDAPAAPGAPGVVDGQAPTAPPATGTPSTVVPVGPGVAPAATPVAPPPTSPDDGPGAADAQATDLDPGTATDGTATAGAPTAPAAPAGGAGDGFDPETGLPSEPAPDPGDPTDDEAPSHEGLVTIDDVVAAATRLAELMGPAYALAAVGVVPADGAVPTGDTLADQLAAAVAKYADSTSQYANGQLPDSVLCPLAFAPGQSLRCDAAEQLEALAAEYQKAFGKPLRITDSYRSYDDQVAVKAAKPFLAAVPGTSQHGWGLAIDVGSPVSTGKSAEYLWMRLHAPDYGWDNPTWARPDGRKPEPWHFEFYAAGAMPDRYTPGAEGTPTAPPSPTAPTSPTSPPAPAPSPTTPVPTPTPTTPAPTDPPTTPAPSPTTPSPTESVAPSSAPSIAPSTSPTNIPAPTATS</sequence>
<accession>A0ABR8RNK5</accession>
<feature type="compositionally biased region" description="Low complexity" evidence="1">
    <location>
        <begin position="182"/>
        <end position="229"/>
    </location>
</feature>
<keyword evidence="3" id="KW-0378">Hydrolase</keyword>
<dbReference type="InterPro" id="IPR003709">
    <property type="entry name" value="VanY-like_core_dom"/>
</dbReference>
<feature type="compositionally biased region" description="Low complexity" evidence="1">
    <location>
        <begin position="155"/>
        <end position="172"/>
    </location>
</feature>
<feature type="region of interest" description="Disordered" evidence="1">
    <location>
        <begin position="147"/>
        <end position="305"/>
    </location>
</feature>
<feature type="compositionally biased region" description="Low complexity" evidence="1">
    <location>
        <begin position="237"/>
        <end position="273"/>
    </location>
</feature>
<dbReference type="GO" id="GO:0004180">
    <property type="term" value="F:carboxypeptidase activity"/>
    <property type="evidence" value="ECO:0007669"/>
    <property type="project" value="UniProtKB-KW"/>
</dbReference>
<dbReference type="CDD" id="cd14814">
    <property type="entry name" value="Peptidase_M15"/>
    <property type="match status" value="1"/>
</dbReference>
<dbReference type="InterPro" id="IPR052179">
    <property type="entry name" value="DD-CPase-like"/>
</dbReference>
<feature type="region of interest" description="Disordered" evidence="1">
    <location>
        <begin position="1"/>
        <end position="29"/>
    </location>
</feature>
<feature type="region of interest" description="Disordered" evidence="1">
    <location>
        <begin position="501"/>
        <end position="592"/>
    </location>
</feature>
<dbReference type="PANTHER" id="PTHR34385:SF1">
    <property type="entry name" value="PEPTIDOGLYCAN L-ALANYL-D-GLUTAMATE ENDOPEPTIDASE CWLK"/>
    <property type="match status" value="1"/>
</dbReference>
<feature type="compositionally biased region" description="Low complexity" evidence="1">
    <location>
        <begin position="563"/>
        <end position="586"/>
    </location>
</feature>